<dbReference type="SUPFAM" id="SSF57184">
    <property type="entry name" value="Growth factor receptor domain"/>
    <property type="match status" value="1"/>
</dbReference>
<dbReference type="PANTHER" id="PTHR45756:SF1">
    <property type="entry name" value="PROTEIN KINASE DOMAIN CONTAINING PROTEIN"/>
    <property type="match status" value="1"/>
</dbReference>
<evidence type="ECO:0000313" key="2">
    <source>
        <dbReference type="Proteomes" id="UP000015354"/>
    </source>
</evidence>
<gene>
    <name evidence="1" type="ORF">STCU_12342</name>
</gene>
<sequence>MSRTARSAPRRTSATSAIRISNEGYSLYNKACVKCNVENCALCSKENFCYQCNTDQAFVADSNGQCAYCTDHCATCTSTDCTACGDGYKLTDGTCTALCSIAGCSTCVSATACATCDSDLTLLSDSTCSCGIAHCKTCVKSVCQECADGYSYNNHRNTCNGTNSSSERIHVKRSTLALIASLITFATMLL</sequence>
<evidence type="ECO:0008006" key="3">
    <source>
        <dbReference type="Google" id="ProtNLM"/>
    </source>
</evidence>
<dbReference type="EMBL" id="ATMH01012586">
    <property type="protein sequence ID" value="EPY15106.1"/>
    <property type="molecule type" value="Genomic_DNA"/>
</dbReference>
<keyword evidence="2" id="KW-1185">Reference proteome</keyword>
<dbReference type="PANTHER" id="PTHR45756">
    <property type="entry name" value="PALMITOYLTRANSFERASE"/>
    <property type="match status" value="1"/>
</dbReference>
<organism evidence="1 2">
    <name type="scientific">Strigomonas culicis</name>
    <dbReference type="NCBI Taxonomy" id="28005"/>
    <lineage>
        <taxon>Eukaryota</taxon>
        <taxon>Discoba</taxon>
        <taxon>Euglenozoa</taxon>
        <taxon>Kinetoplastea</taxon>
        <taxon>Metakinetoplastina</taxon>
        <taxon>Trypanosomatida</taxon>
        <taxon>Trypanosomatidae</taxon>
        <taxon>Strigomonadinae</taxon>
        <taxon>Strigomonas</taxon>
    </lineage>
</organism>
<dbReference type="Proteomes" id="UP000015354">
    <property type="component" value="Unassembled WGS sequence"/>
</dbReference>
<protein>
    <recommendedName>
        <fullName evidence="3">Surface antigen-like protein</fullName>
    </recommendedName>
</protein>
<comment type="caution">
    <text evidence="1">The sequence shown here is derived from an EMBL/GenBank/DDBJ whole genome shotgun (WGS) entry which is preliminary data.</text>
</comment>
<dbReference type="InterPro" id="IPR009030">
    <property type="entry name" value="Growth_fac_rcpt_cys_sf"/>
</dbReference>
<evidence type="ECO:0000313" key="1">
    <source>
        <dbReference type="EMBL" id="EPY15106.1"/>
    </source>
</evidence>
<dbReference type="InterPro" id="IPR053215">
    <property type="entry name" value="TKL_Ser/Thr_kinase"/>
</dbReference>
<name>S9UKE7_9TRYP</name>
<dbReference type="AlphaFoldDB" id="S9UKE7"/>
<accession>S9UKE7</accession>
<reference evidence="1 2" key="1">
    <citation type="journal article" date="2013" name="PLoS ONE">
        <title>Predicting the Proteins of Angomonas deanei, Strigomonas culicis and Their Respective Endosymbionts Reveals New Aspects of the Trypanosomatidae Family.</title>
        <authorList>
            <person name="Motta M.C."/>
            <person name="Martins A.C."/>
            <person name="de Souza S.S."/>
            <person name="Catta-Preta C.M."/>
            <person name="Silva R."/>
            <person name="Klein C.C."/>
            <person name="de Almeida L.G."/>
            <person name="de Lima Cunha O."/>
            <person name="Ciapina L.P."/>
            <person name="Brocchi M."/>
            <person name="Colabardini A.C."/>
            <person name="de Araujo Lima B."/>
            <person name="Machado C.R."/>
            <person name="de Almeida Soares C.M."/>
            <person name="Probst C.M."/>
            <person name="de Menezes C.B."/>
            <person name="Thompson C.E."/>
            <person name="Bartholomeu D.C."/>
            <person name="Gradia D.F."/>
            <person name="Pavoni D.P."/>
            <person name="Grisard E.C."/>
            <person name="Fantinatti-Garboggini F."/>
            <person name="Marchini F.K."/>
            <person name="Rodrigues-Luiz G.F."/>
            <person name="Wagner G."/>
            <person name="Goldman G.H."/>
            <person name="Fietto J.L."/>
            <person name="Elias M.C."/>
            <person name="Goldman M.H."/>
            <person name="Sagot M.F."/>
            <person name="Pereira M."/>
            <person name="Stoco P.H."/>
            <person name="de Mendonca-Neto R.P."/>
            <person name="Teixeira S.M."/>
            <person name="Maciel T.E."/>
            <person name="de Oliveira Mendes T.A."/>
            <person name="Urmenyi T.P."/>
            <person name="de Souza W."/>
            <person name="Schenkman S."/>
            <person name="de Vasconcelos A.T."/>
        </authorList>
    </citation>
    <scope>NUCLEOTIDE SEQUENCE [LARGE SCALE GENOMIC DNA]</scope>
</reference>
<proteinExistence type="predicted"/>